<organism evidence="2">
    <name type="scientific">Tetraselmis sp. GSL018</name>
    <dbReference type="NCBI Taxonomy" id="582737"/>
    <lineage>
        <taxon>Eukaryota</taxon>
        <taxon>Viridiplantae</taxon>
        <taxon>Chlorophyta</taxon>
        <taxon>core chlorophytes</taxon>
        <taxon>Chlorodendrophyceae</taxon>
        <taxon>Chlorodendrales</taxon>
        <taxon>Chlorodendraceae</taxon>
        <taxon>Tetraselmis</taxon>
    </lineage>
</organism>
<feature type="signal peptide" evidence="1">
    <location>
        <begin position="1"/>
        <end position="16"/>
    </location>
</feature>
<dbReference type="EMBL" id="GBEZ01013681">
    <property type="protein sequence ID" value="JAC72327.1"/>
    <property type="molecule type" value="Transcribed_RNA"/>
</dbReference>
<protein>
    <recommendedName>
        <fullName evidence="3">Oocyst wall protein</fullName>
    </recommendedName>
</protein>
<reference evidence="2" key="1">
    <citation type="submission" date="2014-05" db="EMBL/GenBank/DDBJ databases">
        <title>The transcriptome of the halophilic microalga Tetraselmis sp. GSL018 isolated from the Great Salt Lake, Utah.</title>
        <authorList>
            <person name="Jinkerson R.E."/>
            <person name="D'Adamo S."/>
            <person name="Posewitz M.C."/>
        </authorList>
    </citation>
    <scope>NUCLEOTIDE SEQUENCE</scope>
    <source>
        <strain evidence="2">GSL018</strain>
    </source>
</reference>
<proteinExistence type="predicted"/>
<dbReference type="AlphaFoldDB" id="A0A061RHB7"/>
<evidence type="ECO:0000256" key="1">
    <source>
        <dbReference type="SAM" id="SignalP"/>
    </source>
</evidence>
<gene>
    <name evidence="2" type="ORF">TSPGSL018_2</name>
</gene>
<dbReference type="PROSITE" id="PS51257">
    <property type="entry name" value="PROKAR_LIPOPROTEIN"/>
    <property type="match status" value="1"/>
</dbReference>
<keyword evidence="1" id="KW-0732">Signal</keyword>
<evidence type="ECO:0000313" key="2">
    <source>
        <dbReference type="EMBL" id="JAC72327.1"/>
    </source>
</evidence>
<accession>A0A061RHB7</accession>
<name>A0A061RHB7_9CHLO</name>
<sequence length="224" mass="24875">MLKVAILLGLCLLASCRTPPASYSGSPPSYLPDNQSYASSNTYQTYQQPPSEPEMKEPRYVCPAGYTMSGYTCIKVLEQDPLLICQSGFTLSNGICVKYDSYAVEPSCPDGYEKQVEYGQVKCVKLVYVEPVEECATGYRIHNSNNEKSCRKETTEPPQHRCGPFFELKTAGYGNEKVCVYEDIKSAYKNCEAGYKLEGDYCVKVTPGSNYMPPSQYQSSNGGY</sequence>
<evidence type="ECO:0008006" key="3">
    <source>
        <dbReference type="Google" id="ProtNLM"/>
    </source>
</evidence>
<feature type="chain" id="PRO_5001609691" description="Oocyst wall protein" evidence="1">
    <location>
        <begin position="17"/>
        <end position="224"/>
    </location>
</feature>